<dbReference type="GO" id="GO:0000976">
    <property type="term" value="F:transcription cis-regulatory region binding"/>
    <property type="evidence" value="ECO:0007669"/>
    <property type="project" value="TreeGrafter"/>
</dbReference>
<dbReference type="SUPFAM" id="SSF101941">
    <property type="entry name" value="NAC domain"/>
    <property type="match status" value="1"/>
</dbReference>
<feature type="region of interest" description="Disordered" evidence="5">
    <location>
        <begin position="200"/>
        <end position="223"/>
    </location>
</feature>
<dbReference type="InterPro" id="IPR044799">
    <property type="entry name" value="SOG1-like"/>
</dbReference>
<dbReference type="Pfam" id="PF02365">
    <property type="entry name" value="NAM"/>
    <property type="match status" value="1"/>
</dbReference>
<keyword evidence="2" id="KW-0238">DNA-binding</keyword>
<accession>A0AAF0WSU7</accession>
<organism evidence="7 8">
    <name type="scientific">Daucus carota subsp. sativus</name>
    <name type="common">Carrot</name>
    <dbReference type="NCBI Taxonomy" id="79200"/>
    <lineage>
        <taxon>Eukaryota</taxon>
        <taxon>Viridiplantae</taxon>
        <taxon>Streptophyta</taxon>
        <taxon>Embryophyta</taxon>
        <taxon>Tracheophyta</taxon>
        <taxon>Spermatophyta</taxon>
        <taxon>Magnoliopsida</taxon>
        <taxon>eudicotyledons</taxon>
        <taxon>Gunneridae</taxon>
        <taxon>Pentapetalae</taxon>
        <taxon>asterids</taxon>
        <taxon>campanulids</taxon>
        <taxon>Apiales</taxon>
        <taxon>Apiaceae</taxon>
        <taxon>Apioideae</taxon>
        <taxon>Scandiceae</taxon>
        <taxon>Daucinae</taxon>
        <taxon>Daucus</taxon>
        <taxon>Daucus sect. Daucus</taxon>
    </lineage>
</organism>
<evidence type="ECO:0000259" key="6">
    <source>
        <dbReference type="PROSITE" id="PS51005"/>
    </source>
</evidence>
<dbReference type="InterPro" id="IPR003441">
    <property type="entry name" value="NAC-dom"/>
</dbReference>
<dbReference type="Proteomes" id="UP000077755">
    <property type="component" value="Chromosome 3"/>
</dbReference>
<evidence type="ECO:0000313" key="7">
    <source>
        <dbReference type="EMBL" id="WOG93445.1"/>
    </source>
</evidence>
<name>A0AAF0WSU7_DAUCS</name>
<reference evidence="7" key="1">
    <citation type="journal article" date="2016" name="Nat. Genet.">
        <title>A high-quality carrot genome assembly provides new insights into carotenoid accumulation and asterid genome evolution.</title>
        <authorList>
            <person name="Iorizzo M."/>
            <person name="Ellison S."/>
            <person name="Senalik D."/>
            <person name="Zeng P."/>
            <person name="Satapoomin P."/>
            <person name="Huang J."/>
            <person name="Bowman M."/>
            <person name="Iovene M."/>
            <person name="Sanseverino W."/>
            <person name="Cavagnaro P."/>
            <person name="Yildiz M."/>
            <person name="Macko-Podgorni A."/>
            <person name="Moranska E."/>
            <person name="Grzebelus E."/>
            <person name="Grzebelus D."/>
            <person name="Ashrafi H."/>
            <person name="Zheng Z."/>
            <person name="Cheng S."/>
            <person name="Spooner D."/>
            <person name="Van Deynze A."/>
            <person name="Simon P."/>
        </authorList>
    </citation>
    <scope>NUCLEOTIDE SEQUENCE</scope>
    <source>
        <tissue evidence="7">Leaf</tissue>
    </source>
</reference>
<keyword evidence="8" id="KW-1185">Reference proteome</keyword>
<keyword evidence="1" id="KW-0805">Transcription regulation</keyword>
<dbReference type="PANTHER" id="PTHR31079">
    <property type="entry name" value="NAC DOMAIN-CONTAINING PROTEIN 73"/>
    <property type="match status" value="1"/>
</dbReference>
<proteinExistence type="predicted"/>
<dbReference type="InterPro" id="IPR036093">
    <property type="entry name" value="NAC_dom_sf"/>
</dbReference>
<evidence type="ECO:0000256" key="1">
    <source>
        <dbReference type="ARBA" id="ARBA00023015"/>
    </source>
</evidence>
<dbReference type="FunFam" id="2.170.150.80:FF:000009">
    <property type="entry name" value="NAC domain-containing protein 8"/>
    <property type="match status" value="1"/>
</dbReference>
<protein>
    <recommendedName>
        <fullName evidence="6">NAC domain-containing protein</fullName>
    </recommendedName>
</protein>
<sequence length="310" mass="34941">MAPNLPSDKQMIDSVKGVVCQNCCRLLDSKDVFQEWTNLPPGVKFDPTDVELLDHLADKCGIGNRRPKMFIDRFIITLQEEGGICYTHPEHLRGIKKDGSIAHYFYKSMNAYASGKRKRRKIQSNDSVRWHKTGKTKLVMENGVKKGYKKILVLYTTVTKGCKPVKSNWVMHQYHLGTEDDEKEGEYVVSKVFYQQRHNPISKEDSVCPEKDISGPDKQEDSKTNNDIKIDIVRTPAQNTVYESLLSITDTNSCATLEDDSEEIGKPSSPCKEDITSETDGITDLEDIPANPRVHSVLRAVMGSSLGWQG</sequence>
<dbReference type="PROSITE" id="PS51005">
    <property type="entry name" value="NAC"/>
    <property type="match status" value="1"/>
</dbReference>
<gene>
    <name evidence="7" type="ORF">DCAR_0312729</name>
</gene>
<dbReference type="GO" id="GO:0005634">
    <property type="term" value="C:nucleus"/>
    <property type="evidence" value="ECO:0007669"/>
    <property type="project" value="TreeGrafter"/>
</dbReference>
<evidence type="ECO:0000256" key="4">
    <source>
        <dbReference type="ARBA" id="ARBA00023242"/>
    </source>
</evidence>
<dbReference type="Gene3D" id="2.170.150.80">
    <property type="entry name" value="NAC domain"/>
    <property type="match status" value="1"/>
</dbReference>
<dbReference type="EMBL" id="CP093345">
    <property type="protein sequence ID" value="WOG93445.1"/>
    <property type="molecule type" value="Genomic_DNA"/>
</dbReference>
<dbReference type="GO" id="GO:0003700">
    <property type="term" value="F:DNA-binding transcription factor activity"/>
    <property type="evidence" value="ECO:0007669"/>
    <property type="project" value="InterPro"/>
</dbReference>
<dbReference type="PANTHER" id="PTHR31079:SF2">
    <property type="entry name" value="NAC DOMAIN CONTAINING PROTEIN 44-RELATED"/>
    <property type="match status" value="1"/>
</dbReference>
<evidence type="ECO:0000256" key="2">
    <source>
        <dbReference type="ARBA" id="ARBA00023125"/>
    </source>
</evidence>
<evidence type="ECO:0000256" key="3">
    <source>
        <dbReference type="ARBA" id="ARBA00023163"/>
    </source>
</evidence>
<reference evidence="7" key="2">
    <citation type="submission" date="2022-03" db="EMBL/GenBank/DDBJ databases">
        <title>Draft title - Genomic analysis of global carrot germplasm unveils the trajectory of domestication and the origin of high carotenoid orange carrot.</title>
        <authorList>
            <person name="Iorizzo M."/>
            <person name="Ellison S."/>
            <person name="Senalik D."/>
            <person name="Macko-Podgorni A."/>
            <person name="Grzebelus D."/>
            <person name="Bostan H."/>
            <person name="Rolling W."/>
            <person name="Curaba J."/>
            <person name="Simon P."/>
        </authorList>
    </citation>
    <scope>NUCLEOTIDE SEQUENCE</scope>
    <source>
        <tissue evidence="7">Leaf</tissue>
    </source>
</reference>
<keyword evidence="3" id="KW-0804">Transcription</keyword>
<feature type="domain" description="NAC" evidence="6">
    <location>
        <begin position="39"/>
        <end position="195"/>
    </location>
</feature>
<dbReference type="AlphaFoldDB" id="A0AAF0WSU7"/>
<feature type="compositionally biased region" description="Basic and acidic residues" evidence="5">
    <location>
        <begin position="201"/>
        <end position="223"/>
    </location>
</feature>
<evidence type="ECO:0000313" key="8">
    <source>
        <dbReference type="Proteomes" id="UP000077755"/>
    </source>
</evidence>
<keyword evidence="4" id="KW-0539">Nucleus</keyword>
<evidence type="ECO:0000256" key="5">
    <source>
        <dbReference type="SAM" id="MobiDB-lite"/>
    </source>
</evidence>